<keyword evidence="2" id="KW-1185">Reference proteome</keyword>
<dbReference type="Proteomes" id="UP001166286">
    <property type="component" value="Unassembled WGS sequence"/>
</dbReference>
<comment type="caution">
    <text evidence="1">The sequence shown here is derived from an EMBL/GenBank/DDBJ whole genome shotgun (WGS) entry which is preliminary data.</text>
</comment>
<sequence length="266" mass="30107">MNGELDLSPGQVLSITQEDAHIQPHEHDEELYVLKTGLDAIDNTQNYQEILLFNRFRREDPCISLAEQVHRFKKALSQLPSRSIELTADSEQGDFTDLPRSLITNEHIDEDQSQGLQDTIEEAGWESCREDTREDRHRQERLKSPHYSYPTRKKAVIKARAHDEGARRCDIPSVRAAEPSHPSEQTTRIKIADRSASMPVCASKQEQVKQYDKSLKKISWEGVTRAVKSPIVPLLGAQSQEDGLVHGSADSRAEMKENDRDGACIL</sequence>
<evidence type="ECO:0000313" key="1">
    <source>
        <dbReference type="EMBL" id="KAK0517223.1"/>
    </source>
</evidence>
<gene>
    <name evidence="1" type="ORF">JMJ35_000378</name>
</gene>
<dbReference type="AlphaFoldDB" id="A0AA39RBG7"/>
<reference evidence="1" key="1">
    <citation type="submission" date="2023-03" db="EMBL/GenBank/DDBJ databases">
        <title>Complete genome of Cladonia borealis.</title>
        <authorList>
            <person name="Park H."/>
        </authorList>
    </citation>
    <scope>NUCLEOTIDE SEQUENCE</scope>
    <source>
        <strain evidence="1">ANT050790</strain>
    </source>
</reference>
<accession>A0AA39RBG7</accession>
<proteinExistence type="predicted"/>
<protein>
    <submittedName>
        <fullName evidence="1">Uncharacterized protein</fullName>
    </submittedName>
</protein>
<name>A0AA39RBG7_9LECA</name>
<organism evidence="1 2">
    <name type="scientific">Cladonia borealis</name>
    <dbReference type="NCBI Taxonomy" id="184061"/>
    <lineage>
        <taxon>Eukaryota</taxon>
        <taxon>Fungi</taxon>
        <taxon>Dikarya</taxon>
        <taxon>Ascomycota</taxon>
        <taxon>Pezizomycotina</taxon>
        <taxon>Lecanoromycetes</taxon>
        <taxon>OSLEUM clade</taxon>
        <taxon>Lecanoromycetidae</taxon>
        <taxon>Lecanorales</taxon>
        <taxon>Lecanorineae</taxon>
        <taxon>Cladoniaceae</taxon>
        <taxon>Cladonia</taxon>
    </lineage>
</organism>
<dbReference type="EMBL" id="JAFEKC020000001">
    <property type="protein sequence ID" value="KAK0517223.1"/>
    <property type="molecule type" value="Genomic_DNA"/>
</dbReference>
<evidence type="ECO:0000313" key="2">
    <source>
        <dbReference type="Proteomes" id="UP001166286"/>
    </source>
</evidence>